<dbReference type="EMBL" id="GBXM01067476">
    <property type="protein sequence ID" value="JAH41101.1"/>
    <property type="molecule type" value="Transcribed_RNA"/>
</dbReference>
<accession>A0A0E9SIG3</accession>
<dbReference type="AlphaFoldDB" id="A0A0E9SIG3"/>
<reference evidence="1" key="1">
    <citation type="submission" date="2014-11" db="EMBL/GenBank/DDBJ databases">
        <authorList>
            <person name="Amaro Gonzalez C."/>
        </authorList>
    </citation>
    <scope>NUCLEOTIDE SEQUENCE</scope>
</reference>
<organism evidence="1">
    <name type="scientific">Anguilla anguilla</name>
    <name type="common">European freshwater eel</name>
    <name type="synonym">Muraena anguilla</name>
    <dbReference type="NCBI Taxonomy" id="7936"/>
    <lineage>
        <taxon>Eukaryota</taxon>
        <taxon>Metazoa</taxon>
        <taxon>Chordata</taxon>
        <taxon>Craniata</taxon>
        <taxon>Vertebrata</taxon>
        <taxon>Euteleostomi</taxon>
        <taxon>Actinopterygii</taxon>
        <taxon>Neopterygii</taxon>
        <taxon>Teleostei</taxon>
        <taxon>Anguilliformes</taxon>
        <taxon>Anguillidae</taxon>
        <taxon>Anguilla</taxon>
    </lineage>
</organism>
<proteinExistence type="predicted"/>
<sequence>MLPRTIGLRRSSNFIHSIQNVDTKY</sequence>
<evidence type="ECO:0000313" key="1">
    <source>
        <dbReference type="EMBL" id="JAH41101.1"/>
    </source>
</evidence>
<protein>
    <submittedName>
        <fullName evidence="1">Uncharacterized protein</fullName>
    </submittedName>
</protein>
<name>A0A0E9SIG3_ANGAN</name>
<reference evidence="1" key="2">
    <citation type="journal article" date="2015" name="Fish Shellfish Immunol.">
        <title>Early steps in the European eel (Anguilla anguilla)-Vibrio vulnificus interaction in the gills: Role of the RtxA13 toxin.</title>
        <authorList>
            <person name="Callol A."/>
            <person name="Pajuelo D."/>
            <person name="Ebbesson L."/>
            <person name="Teles M."/>
            <person name="MacKenzie S."/>
            <person name="Amaro C."/>
        </authorList>
    </citation>
    <scope>NUCLEOTIDE SEQUENCE</scope>
</reference>